<organism evidence="4 5">
    <name type="scientific">Bosea vestrisii</name>
    <dbReference type="NCBI Taxonomy" id="151416"/>
    <lineage>
        <taxon>Bacteria</taxon>
        <taxon>Pseudomonadati</taxon>
        <taxon>Pseudomonadota</taxon>
        <taxon>Alphaproteobacteria</taxon>
        <taxon>Hyphomicrobiales</taxon>
        <taxon>Boseaceae</taxon>
        <taxon>Bosea</taxon>
    </lineage>
</organism>
<evidence type="ECO:0000313" key="5">
    <source>
        <dbReference type="Proteomes" id="UP001596104"/>
    </source>
</evidence>
<keyword evidence="1" id="KW-0175">Coiled coil</keyword>
<feature type="coiled-coil region" evidence="1">
    <location>
        <begin position="103"/>
        <end position="158"/>
    </location>
</feature>
<evidence type="ECO:0000256" key="1">
    <source>
        <dbReference type="SAM" id="Coils"/>
    </source>
</evidence>
<evidence type="ECO:0000259" key="3">
    <source>
        <dbReference type="Pfam" id="PF11740"/>
    </source>
</evidence>
<evidence type="ECO:0000313" key="4">
    <source>
        <dbReference type="EMBL" id="MFC5392181.1"/>
    </source>
</evidence>
<name>A0ABW0H4V8_9HYPH</name>
<accession>A0ABW0H4V8</accession>
<dbReference type="GO" id="GO:0003677">
    <property type="term" value="F:DNA binding"/>
    <property type="evidence" value="ECO:0007669"/>
    <property type="project" value="UniProtKB-KW"/>
</dbReference>
<evidence type="ECO:0000256" key="2">
    <source>
        <dbReference type="SAM" id="MobiDB-lite"/>
    </source>
</evidence>
<proteinExistence type="predicted"/>
<reference evidence="5" key="1">
    <citation type="journal article" date="2019" name="Int. J. Syst. Evol. Microbiol.">
        <title>The Global Catalogue of Microorganisms (GCM) 10K type strain sequencing project: providing services to taxonomists for standard genome sequencing and annotation.</title>
        <authorList>
            <consortium name="The Broad Institute Genomics Platform"/>
            <consortium name="The Broad Institute Genome Sequencing Center for Infectious Disease"/>
            <person name="Wu L."/>
            <person name="Ma J."/>
        </authorList>
    </citation>
    <scope>NUCLEOTIDE SEQUENCE [LARGE SCALE GENOMIC DNA]</scope>
    <source>
        <strain evidence="5">CGMCC 1.16326</strain>
    </source>
</reference>
<feature type="domain" description="KfrA N-terminal DNA-binding" evidence="3">
    <location>
        <begin position="27"/>
        <end position="137"/>
    </location>
</feature>
<feature type="region of interest" description="Disordered" evidence="2">
    <location>
        <begin position="1"/>
        <end position="27"/>
    </location>
</feature>
<protein>
    <submittedName>
        <fullName evidence="4">DNA-binding protein</fullName>
    </submittedName>
</protein>
<sequence>MSTDDDQHEINPPPFTEGPTEDERVEERHVHAACDALNAQGKKPTHDGIRELLGKGSYTTITAFRATWRPKSLDLAPPLPEKLIETGHSFAAEFWREAVLQANGQLVQERKAAREMLDEAQGAIRALEAQVEVGEARLAEARGKLEEAAGKLRAAHHQQTELRDKIVRCEGELKVLRPLMERLQLSAGGGDAEAAGSP</sequence>
<dbReference type="EMBL" id="JBHSLV010000008">
    <property type="protein sequence ID" value="MFC5392181.1"/>
    <property type="molecule type" value="Genomic_DNA"/>
</dbReference>
<comment type="caution">
    <text evidence="4">The sequence shown here is derived from an EMBL/GenBank/DDBJ whole genome shotgun (WGS) entry which is preliminary data.</text>
</comment>
<keyword evidence="4" id="KW-0238">DNA-binding</keyword>
<dbReference type="Proteomes" id="UP001596104">
    <property type="component" value="Unassembled WGS sequence"/>
</dbReference>
<dbReference type="RefSeq" id="WP_067253475.1">
    <property type="nucleotide sequence ID" value="NZ_JBHSLV010000008.1"/>
</dbReference>
<gene>
    <name evidence="4" type="ORF">ACFPPC_05940</name>
</gene>
<dbReference type="InterPro" id="IPR021104">
    <property type="entry name" value="KfrA_DNA-bd_N"/>
</dbReference>
<keyword evidence="5" id="KW-1185">Reference proteome</keyword>
<dbReference type="Pfam" id="PF11740">
    <property type="entry name" value="KfrA_N"/>
    <property type="match status" value="1"/>
</dbReference>